<evidence type="ECO:0000313" key="3">
    <source>
        <dbReference type="Proteomes" id="UP001458880"/>
    </source>
</evidence>
<dbReference type="EMBL" id="JASPKY010000395">
    <property type="protein sequence ID" value="KAK9702336.1"/>
    <property type="molecule type" value="Genomic_DNA"/>
</dbReference>
<evidence type="ECO:0000313" key="2">
    <source>
        <dbReference type="EMBL" id="KAK9702336.1"/>
    </source>
</evidence>
<comment type="caution">
    <text evidence="2">The sequence shown here is derived from an EMBL/GenBank/DDBJ whole genome shotgun (WGS) entry which is preliminary data.</text>
</comment>
<sequence length="79" mass="9047">MEAEPCQHNTDSATTTKSNTFQECCSNRDYTILKSPQDVGPYQKASPRTQKWGRKFGRTDILADTPEKKPNRNVQKERS</sequence>
<organism evidence="2 3">
    <name type="scientific">Popillia japonica</name>
    <name type="common">Japanese beetle</name>
    <dbReference type="NCBI Taxonomy" id="7064"/>
    <lineage>
        <taxon>Eukaryota</taxon>
        <taxon>Metazoa</taxon>
        <taxon>Ecdysozoa</taxon>
        <taxon>Arthropoda</taxon>
        <taxon>Hexapoda</taxon>
        <taxon>Insecta</taxon>
        <taxon>Pterygota</taxon>
        <taxon>Neoptera</taxon>
        <taxon>Endopterygota</taxon>
        <taxon>Coleoptera</taxon>
        <taxon>Polyphaga</taxon>
        <taxon>Scarabaeiformia</taxon>
        <taxon>Scarabaeidae</taxon>
        <taxon>Rutelinae</taxon>
        <taxon>Popillia</taxon>
    </lineage>
</organism>
<dbReference type="Proteomes" id="UP001458880">
    <property type="component" value="Unassembled WGS sequence"/>
</dbReference>
<reference evidence="2 3" key="1">
    <citation type="journal article" date="2024" name="BMC Genomics">
        <title>De novo assembly and annotation of Popillia japonica's genome with initial clues to its potential as an invasive pest.</title>
        <authorList>
            <person name="Cucini C."/>
            <person name="Boschi S."/>
            <person name="Funari R."/>
            <person name="Cardaioli E."/>
            <person name="Iannotti N."/>
            <person name="Marturano G."/>
            <person name="Paoli F."/>
            <person name="Bruttini M."/>
            <person name="Carapelli A."/>
            <person name="Frati F."/>
            <person name="Nardi F."/>
        </authorList>
    </citation>
    <scope>NUCLEOTIDE SEQUENCE [LARGE SCALE GENOMIC DNA]</scope>
    <source>
        <strain evidence="2">DMR45628</strain>
    </source>
</reference>
<evidence type="ECO:0000256" key="1">
    <source>
        <dbReference type="SAM" id="MobiDB-lite"/>
    </source>
</evidence>
<feature type="compositionally biased region" description="Basic and acidic residues" evidence="1">
    <location>
        <begin position="65"/>
        <end position="79"/>
    </location>
</feature>
<name>A0AAW1JF18_POPJA</name>
<dbReference type="AlphaFoldDB" id="A0AAW1JF18"/>
<feature type="region of interest" description="Disordered" evidence="1">
    <location>
        <begin position="35"/>
        <end position="79"/>
    </location>
</feature>
<accession>A0AAW1JF18</accession>
<gene>
    <name evidence="2" type="ORF">QE152_g30012</name>
</gene>
<proteinExistence type="predicted"/>
<protein>
    <submittedName>
        <fullName evidence="2">Uncharacterized protein</fullName>
    </submittedName>
</protein>
<keyword evidence="3" id="KW-1185">Reference proteome</keyword>